<feature type="non-terminal residue" evidence="2">
    <location>
        <position position="1"/>
    </location>
</feature>
<keyword evidence="1" id="KW-0472">Membrane</keyword>
<dbReference type="Gene3D" id="1.20.810.10">
    <property type="entry name" value="Cytochrome Bc1 Complex, Chain C"/>
    <property type="match status" value="1"/>
</dbReference>
<dbReference type="SUPFAM" id="SSF81648">
    <property type="entry name" value="a domain/subunit of cytochrome bc1 complex (Ubiquinol-cytochrome c reductase)"/>
    <property type="match status" value="1"/>
</dbReference>
<keyword evidence="1" id="KW-1133">Transmembrane helix</keyword>
<organism evidence="2 3">
    <name type="scientific">Kocuria coralli</name>
    <dbReference type="NCBI Taxonomy" id="1461025"/>
    <lineage>
        <taxon>Bacteria</taxon>
        <taxon>Bacillati</taxon>
        <taxon>Actinomycetota</taxon>
        <taxon>Actinomycetes</taxon>
        <taxon>Micrococcales</taxon>
        <taxon>Micrococcaceae</taxon>
        <taxon>Kocuria</taxon>
    </lineage>
</organism>
<keyword evidence="1" id="KW-0812">Transmembrane</keyword>
<feature type="transmembrane region" description="Helical" evidence="1">
    <location>
        <begin position="118"/>
        <end position="137"/>
    </location>
</feature>
<dbReference type="InterPro" id="IPR036150">
    <property type="entry name" value="Cyt_b/b6_C_sf"/>
</dbReference>
<protein>
    <submittedName>
        <fullName evidence="2">Ubiquinol-cytochrome c reductase cytochrome b subunit</fullName>
    </submittedName>
</protein>
<dbReference type="GO" id="GO:0009055">
    <property type="term" value="F:electron transfer activity"/>
    <property type="evidence" value="ECO:0007669"/>
    <property type="project" value="InterPro"/>
</dbReference>
<dbReference type="EMBL" id="SZWF01000005">
    <property type="protein sequence ID" value="KAA9394594.1"/>
    <property type="molecule type" value="Genomic_DNA"/>
</dbReference>
<proteinExistence type="predicted"/>
<reference evidence="2 3" key="1">
    <citation type="submission" date="2019-05" db="EMBL/GenBank/DDBJ databases">
        <title>Kocuria coralli sp. nov., a novel actinobacterium isolated from coral reef seawater.</title>
        <authorList>
            <person name="Li J."/>
        </authorList>
    </citation>
    <scope>NUCLEOTIDE SEQUENCE [LARGE SCALE GENOMIC DNA]</scope>
    <source>
        <strain evidence="2 3">SCSIO 13007</strain>
    </source>
</reference>
<name>A0A5J5KY65_9MICC</name>
<evidence type="ECO:0000313" key="3">
    <source>
        <dbReference type="Proteomes" id="UP000325957"/>
    </source>
</evidence>
<gene>
    <name evidence="2" type="ORF">FCK90_05285</name>
</gene>
<dbReference type="AlphaFoldDB" id="A0A5J5KY65"/>
<accession>A0A5J5KY65</accession>
<dbReference type="Proteomes" id="UP000325957">
    <property type="component" value="Unassembled WGS sequence"/>
</dbReference>
<comment type="caution">
    <text evidence="2">The sequence shown here is derived from an EMBL/GenBank/DDBJ whole genome shotgun (WGS) entry which is preliminary data.</text>
</comment>
<feature type="transmembrane region" description="Helical" evidence="1">
    <location>
        <begin position="87"/>
        <end position="112"/>
    </location>
</feature>
<keyword evidence="3" id="KW-1185">Reference proteome</keyword>
<evidence type="ECO:0000313" key="2">
    <source>
        <dbReference type="EMBL" id="KAA9394594.1"/>
    </source>
</evidence>
<evidence type="ECO:0000256" key="1">
    <source>
        <dbReference type="SAM" id="Phobius"/>
    </source>
</evidence>
<dbReference type="GO" id="GO:0016020">
    <property type="term" value="C:membrane"/>
    <property type="evidence" value="ECO:0007669"/>
    <property type="project" value="InterPro"/>
</dbReference>
<sequence length="216" mass="24540">QAGSQPDWYIGFADGALRLMPGNWPFGWELDALGMSLPFSLLLPMAGLGLFVLGVLVWPWVERWITKDNRVHNILDRPRNAPTRTGAGVAAIVFYGVLMIAATGDLIATHFHLAVNDVIYMLRFLFFFGPAIAFIITRRICLSLQRKDREIVLHGRETGRVQQLPHGEFIEVHEPLDEYHRYTLVSFEDRVAPVTPTELHNAHHQHQHDVDELESS</sequence>
<dbReference type="InterPro" id="IPR027387">
    <property type="entry name" value="Cytb/b6-like_sf"/>
</dbReference>
<dbReference type="GO" id="GO:0016491">
    <property type="term" value="F:oxidoreductase activity"/>
    <property type="evidence" value="ECO:0007669"/>
    <property type="project" value="InterPro"/>
</dbReference>
<feature type="transmembrane region" description="Helical" evidence="1">
    <location>
        <begin position="41"/>
        <end position="61"/>
    </location>
</feature>